<name>A0A699WNK6_TANCI</name>
<evidence type="ECO:0000256" key="1">
    <source>
        <dbReference type="SAM" id="MobiDB-lite"/>
    </source>
</evidence>
<feature type="region of interest" description="Disordered" evidence="1">
    <location>
        <begin position="75"/>
        <end position="125"/>
    </location>
</feature>
<feature type="non-terminal residue" evidence="2">
    <location>
        <position position="125"/>
    </location>
</feature>
<feature type="non-terminal residue" evidence="2">
    <location>
        <position position="1"/>
    </location>
</feature>
<organism evidence="2">
    <name type="scientific">Tanacetum cinerariifolium</name>
    <name type="common">Dalmatian daisy</name>
    <name type="synonym">Chrysanthemum cinerariifolium</name>
    <dbReference type="NCBI Taxonomy" id="118510"/>
    <lineage>
        <taxon>Eukaryota</taxon>
        <taxon>Viridiplantae</taxon>
        <taxon>Streptophyta</taxon>
        <taxon>Embryophyta</taxon>
        <taxon>Tracheophyta</taxon>
        <taxon>Spermatophyta</taxon>
        <taxon>Magnoliopsida</taxon>
        <taxon>eudicotyledons</taxon>
        <taxon>Gunneridae</taxon>
        <taxon>Pentapetalae</taxon>
        <taxon>asterids</taxon>
        <taxon>campanulids</taxon>
        <taxon>Asterales</taxon>
        <taxon>Asteraceae</taxon>
        <taxon>Asteroideae</taxon>
        <taxon>Anthemideae</taxon>
        <taxon>Anthemidinae</taxon>
        <taxon>Tanacetum</taxon>
    </lineage>
</organism>
<proteinExistence type="predicted"/>
<feature type="region of interest" description="Disordered" evidence="1">
    <location>
        <begin position="36"/>
        <end position="56"/>
    </location>
</feature>
<gene>
    <name evidence="2" type="ORF">Tci_921154</name>
</gene>
<sequence length="125" mass="13667">DAIVGPIIRLPPPMLSPTFAAVPHLSPEPPVLALPELYQPSSPAHSEVEESIEIDAEVDSTRSVSLDLYAENDIISRLPSPTSSDPPGYESPPMPTRLDLPAHLRPRRPSPPPRVDVPDYTWLSH</sequence>
<evidence type="ECO:0000313" key="2">
    <source>
        <dbReference type="EMBL" id="GFD49185.1"/>
    </source>
</evidence>
<dbReference type="AlphaFoldDB" id="A0A699WNK6"/>
<protein>
    <submittedName>
        <fullName evidence="2">Uncharacterized protein</fullName>
    </submittedName>
</protein>
<dbReference type="EMBL" id="BKCJ011737295">
    <property type="protein sequence ID" value="GFD49185.1"/>
    <property type="molecule type" value="Genomic_DNA"/>
</dbReference>
<comment type="caution">
    <text evidence="2">The sequence shown here is derived from an EMBL/GenBank/DDBJ whole genome shotgun (WGS) entry which is preliminary data.</text>
</comment>
<reference evidence="2" key="1">
    <citation type="journal article" date="2019" name="Sci. Rep.">
        <title>Draft genome of Tanacetum cinerariifolium, the natural source of mosquito coil.</title>
        <authorList>
            <person name="Yamashiro T."/>
            <person name="Shiraishi A."/>
            <person name="Satake H."/>
            <person name="Nakayama K."/>
        </authorList>
    </citation>
    <scope>NUCLEOTIDE SEQUENCE</scope>
</reference>
<accession>A0A699WNK6</accession>